<comment type="caution">
    <text evidence="4">The sequence shown here is derived from an EMBL/GenBank/DDBJ whole genome shotgun (WGS) entry which is preliminary data.</text>
</comment>
<dbReference type="Proteomes" id="UP001174691">
    <property type="component" value="Unassembled WGS sequence"/>
</dbReference>
<reference evidence="4" key="1">
    <citation type="submission" date="2022-07" db="EMBL/GenBank/DDBJ databases">
        <title>Fungi with potential for degradation of polypropylene.</title>
        <authorList>
            <person name="Gostincar C."/>
        </authorList>
    </citation>
    <scope>NUCLEOTIDE SEQUENCE</scope>
    <source>
        <strain evidence="4">EXF-13287</strain>
    </source>
</reference>
<evidence type="ECO:0000313" key="5">
    <source>
        <dbReference type="Proteomes" id="UP001174691"/>
    </source>
</evidence>
<dbReference type="InterPro" id="IPR056884">
    <property type="entry name" value="NPHP3-like_N"/>
</dbReference>
<dbReference type="PANTHER" id="PTHR10039:SF10">
    <property type="entry name" value="NACHT DOMAIN-CONTAINING PROTEIN"/>
    <property type="match status" value="1"/>
</dbReference>
<feature type="domain" description="GPI inositol-deacylase winged helix" evidence="2">
    <location>
        <begin position="569"/>
        <end position="645"/>
    </location>
</feature>
<gene>
    <name evidence="4" type="ORF">NKR19_g8672</name>
</gene>
<evidence type="ECO:0000256" key="1">
    <source>
        <dbReference type="ARBA" id="ARBA00022737"/>
    </source>
</evidence>
<evidence type="ECO:0000259" key="3">
    <source>
        <dbReference type="Pfam" id="PF24883"/>
    </source>
</evidence>
<dbReference type="InterPro" id="IPR027417">
    <property type="entry name" value="P-loop_NTPase"/>
</dbReference>
<accession>A0AA38R5M6</accession>
<evidence type="ECO:0000313" key="4">
    <source>
        <dbReference type="EMBL" id="KAJ9134404.1"/>
    </source>
</evidence>
<proteinExistence type="predicted"/>
<dbReference type="PANTHER" id="PTHR10039">
    <property type="entry name" value="AMELOGENIN"/>
    <property type="match status" value="1"/>
</dbReference>
<dbReference type="EMBL" id="JANBVN010000183">
    <property type="protein sequence ID" value="KAJ9134404.1"/>
    <property type="molecule type" value="Genomic_DNA"/>
</dbReference>
<dbReference type="Pfam" id="PF24883">
    <property type="entry name" value="NPHP3_N"/>
    <property type="match status" value="1"/>
</dbReference>
<keyword evidence="5" id="KW-1185">Reference proteome</keyword>
<organism evidence="4 5">
    <name type="scientific">Coniochaeta hoffmannii</name>
    <dbReference type="NCBI Taxonomy" id="91930"/>
    <lineage>
        <taxon>Eukaryota</taxon>
        <taxon>Fungi</taxon>
        <taxon>Dikarya</taxon>
        <taxon>Ascomycota</taxon>
        <taxon>Pezizomycotina</taxon>
        <taxon>Sordariomycetes</taxon>
        <taxon>Sordariomycetidae</taxon>
        <taxon>Coniochaetales</taxon>
        <taxon>Coniochaetaceae</taxon>
        <taxon>Coniochaeta</taxon>
    </lineage>
</organism>
<dbReference type="Gene3D" id="3.40.50.300">
    <property type="entry name" value="P-loop containing nucleotide triphosphate hydrolases"/>
    <property type="match status" value="1"/>
</dbReference>
<evidence type="ECO:0000259" key="2">
    <source>
        <dbReference type="Pfam" id="PF22939"/>
    </source>
</evidence>
<sequence length="901" mass="100809">MSRALSQAAKLKPEIRLAQALSEFCGSLAEPRAREFKSLQTTSPPSAADIIRLTEEINRDGARNHRAWRPYATSMALFLERVQALSRVGDFLLGSAQNMMASGVWAAIKISLGVAIGSLAFFKRISELFLKIGKSSATTKDLVEVYPTNRDLQHLMCEYLITLVSFCQKIVLVSGKSTMLQLASPFIGFFDKEATKFEAEMSHWASMIDRKAMALLSRRQFEAADALSRIGRSVAKLISSEGSRQQDLALRYNCLQQRLCSRQLERSAAWRRQRRKGTTKWLLKERAYQQWKSAGGSSVLWVKGKLGSGKTVLLANIVADLYAARPPDSTTVDDVLIAHNPIIAYLFYNKEYSDADSYEIFMGSLFQQILAHLGPDHDSVVKMDEYFRGLFSPSLSVDPVDILCNTLPKSRPIFVILDALDECTGELASEVLGAIKSLSKACTIHFCCSNRTGAPVGSSLVSIFSNVDHEITLATETLQHDMREFVEAEFDRRRHVRVMDPSLEAIIKDVLIDASDGMFLWVALQVEALLPLHPTTLLSPGDILHSLQNLPKDLAEMFDRALGRIADNRYKNRIFQLVAAARRPLTLAELRIALHVEPGSRELNGITLPQDPSAVIALCTGSLLEVDEEDDTVRFIHHSVYQHLVLAAPLARHSPYRFPLGEADLFLGSICVTYLGFNIFNTSLATRPETTISGDQFVSGVLHGTSSENNIATKVIAAIKRKGATGATEINLGQLLQRCLQPAGTSEVLAFSAYAHEHWLWHTARFWPDERPPIYQLFLDLVTRTPAHVDVPWPTPRWEHRRLRPKDAIENSFRGKWARDNKHLGILLVFLSDSRINEITALYKEMLKALRSSEVSDVLGPTSLYLKVLREAFQRLDETQEGELRNLFIMGLRQDAANSDY</sequence>
<dbReference type="Pfam" id="PF22939">
    <property type="entry name" value="WHD_GPIID"/>
    <property type="match status" value="1"/>
</dbReference>
<name>A0AA38R5M6_9PEZI</name>
<dbReference type="InterPro" id="IPR054471">
    <property type="entry name" value="GPIID_WHD"/>
</dbReference>
<feature type="domain" description="Nephrocystin 3-like N-terminal" evidence="3">
    <location>
        <begin position="277"/>
        <end position="450"/>
    </location>
</feature>
<keyword evidence="1" id="KW-0677">Repeat</keyword>
<protein>
    <submittedName>
        <fullName evidence="4">Vegetative incompatibility protein HET-E-1</fullName>
    </submittedName>
</protein>
<dbReference type="AlphaFoldDB" id="A0AA38R5M6"/>